<accession>A0A177CHC1</accession>
<dbReference type="Proteomes" id="UP000077069">
    <property type="component" value="Unassembled WGS sequence"/>
</dbReference>
<proteinExistence type="predicted"/>
<reference evidence="1 2" key="1">
    <citation type="submission" date="2016-05" db="EMBL/GenBank/DDBJ databases">
        <title>Comparative analysis of secretome profiles of manganese(II)-oxidizing ascomycete fungi.</title>
        <authorList>
            <consortium name="DOE Joint Genome Institute"/>
            <person name="Zeiner C.A."/>
            <person name="Purvine S.O."/>
            <person name="Zink E.M."/>
            <person name="Wu S."/>
            <person name="Pasa-Tolic L."/>
            <person name="Chaput D.L."/>
            <person name="Haridas S."/>
            <person name="Grigoriev I.V."/>
            <person name="Santelli C.M."/>
            <person name="Hansel C.M."/>
        </authorList>
    </citation>
    <scope>NUCLEOTIDE SEQUENCE [LARGE SCALE GENOMIC DNA]</scope>
    <source>
        <strain evidence="1 2">AP3s5-JAC2a</strain>
    </source>
</reference>
<keyword evidence="2" id="KW-1185">Reference proteome</keyword>
<organism evidence="1 2">
    <name type="scientific">Paraphaeosphaeria sporulosa</name>
    <dbReference type="NCBI Taxonomy" id="1460663"/>
    <lineage>
        <taxon>Eukaryota</taxon>
        <taxon>Fungi</taxon>
        <taxon>Dikarya</taxon>
        <taxon>Ascomycota</taxon>
        <taxon>Pezizomycotina</taxon>
        <taxon>Dothideomycetes</taxon>
        <taxon>Pleosporomycetidae</taxon>
        <taxon>Pleosporales</taxon>
        <taxon>Massarineae</taxon>
        <taxon>Didymosphaeriaceae</taxon>
        <taxon>Paraphaeosphaeria</taxon>
    </lineage>
</organism>
<sequence length="164" mass="17933">MKSPCNTVSYRYSALCPHRSTGLPQARSDVLHGCRPRQTHGRDSVHHLPVEAESYQRLSPTCMVSASTSAGAGLACHTQYQFRTGTAASHKLRPDLEQRCLVATASMERVIAMRSCTRASDQIITLLWYNRAAIRRANGAGARHRVLGGPAVREGAGHRIARQS</sequence>
<dbReference type="RefSeq" id="XP_018037091.1">
    <property type="nucleotide sequence ID" value="XM_018186901.1"/>
</dbReference>
<dbReference type="EMBL" id="KV441551">
    <property type="protein sequence ID" value="OAG06726.1"/>
    <property type="molecule type" value="Genomic_DNA"/>
</dbReference>
<name>A0A177CHC1_9PLEO</name>
<evidence type="ECO:0000313" key="2">
    <source>
        <dbReference type="Proteomes" id="UP000077069"/>
    </source>
</evidence>
<evidence type="ECO:0000313" key="1">
    <source>
        <dbReference type="EMBL" id="OAG06726.1"/>
    </source>
</evidence>
<dbReference type="GeneID" id="28770387"/>
<gene>
    <name evidence="1" type="ORF">CC84DRAFT_619848</name>
</gene>
<protein>
    <submittedName>
        <fullName evidence="1">Uncharacterized protein</fullName>
    </submittedName>
</protein>
<dbReference type="InParanoid" id="A0A177CHC1"/>
<dbReference type="AlphaFoldDB" id="A0A177CHC1"/>